<evidence type="ECO:0000256" key="15">
    <source>
        <dbReference type="SAM" id="Phobius"/>
    </source>
</evidence>
<comment type="subcellular location">
    <subcellularLocation>
        <location evidence="2">Cell membrane</location>
    </subcellularLocation>
</comment>
<evidence type="ECO:0000256" key="7">
    <source>
        <dbReference type="ARBA" id="ARBA00022679"/>
    </source>
</evidence>
<dbReference type="InterPro" id="IPR003661">
    <property type="entry name" value="HisK_dim/P_dom"/>
</dbReference>
<comment type="catalytic activity">
    <reaction evidence="1">
        <text>ATP + protein L-histidine = ADP + protein N-phospho-L-histidine.</text>
        <dbReference type="EC" id="2.7.13.3"/>
    </reaction>
</comment>
<dbReference type="InterPro" id="IPR010559">
    <property type="entry name" value="Sig_transdc_His_kin_internal"/>
</dbReference>
<evidence type="ECO:0000256" key="3">
    <source>
        <dbReference type="ARBA" id="ARBA00012438"/>
    </source>
</evidence>
<dbReference type="InterPro" id="IPR001789">
    <property type="entry name" value="Sig_transdc_resp-reg_receiver"/>
</dbReference>
<keyword evidence="15" id="KW-0812">Transmembrane</keyword>
<comment type="function">
    <text evidence="13">May play the central regulatory role in sporulation. It may be an element of the effector pathway responsible for the activation of sporulation genes in response to nutritional stress. Spo0A may act in concert with spo0H (a sigma factor) to control the expression of some genes that are critical to the sporulation process.</text>
</comment>
<dbReference type="Pfam" id="PF06580">
    <property type="entry name" value="His_kinase"/>
    <property type="match status" value="1"/>
</dbReference>
<feature type="transmembrane region" description="Helical" evidence="15">
    <location>
        <begin position="6"/>
        <end position="27"/>
    </location>
</feature>
<dbReference type="InterPro" id="IPR005467">
    <property type="entry name" value="His_kinase_dom"/>
</dbReference>
<dbReference type="GO" id="GO:0005524">
    <property type="term" value="F:ATP binding"/>
    <property type="evidence" value="ECO:0007669"/>
    <property type="project" value="UniProtKB-KW"/>
</dbReference>
<keyword evidence="9" id="KW-0418">Kinase</keyword>
<keyword evidence="6 14" id="KW-0597">Phosphoprotein</keyword>
<evidence type="ECO:0000256" key="2">
    <source>
        <dbReference type="ARBA" id="ARBA00004236"/>
    </source>
</evidence>
<dbReference type="Pfam" id="PF00512">
    <property type="entry name" value="HisKA"/>
    <property type="match status" value="1"/>
</dbReference>
<dbReference type="GO" id="GO:0005886">
    <property type="term" value="C:plasma membrane"/>
    <property type="evidence" value="ECO:0007669"/>
    <property type="project" value="UniProtKB-SubCell"/>
</dbReference>
<feature type="modified residue" description="4-aspartylphosphate" evidence="14">
    <location>
        <position position="741"/>
    </location>
</feature>
<dbReference type="SMART" id="SM00388">
    <property type="entry name" value="HisKA"/>
    <property type="match status" value="1"/>
</dbReference>
<evidence type="ECO:0000256" key="6">
    <source>
        <dbReference type="ARBA" id="ARBA00022553"/>
    </source>
</evidence>
<evidence type="ECO:0000256" key="13">
    <source>
        <dbReference type="ARBA" id="ARBA00024867"/>
    </source>
</evidence>
<organism evidence="18 19">
    <name type="scientific">Anaeromicropila herbilytica</name>
    <dbReference type="NCBI Taxonomy" id="2785025"/>
    <lineage>
        <taxon>Bacteria</taxon>
        <taxon>Bacillati</taxon>
        <taxon>Bacillota</taxon>
        <taxon>Clostridia</taxon>
        <taxon>Lachnospirales</taxon>
        <taxon>Lachnospiraceae</taxon>
        <taxon>Anaeromicropila</taxon>
    </lineage>
</organism>
<dbReference type="Pfam" id="PF02518">
    <property type="entry name" value="HATPase_c"/>
    <property type="match status" value="2"/>
</dbReference>
<feature type="transmembrane region" description="Helical" evidence="15">
    <location>
        <begin position="174"/>
        <end position="193"/>
    </location>
</feature>
<name>A0A7R7ENC3_9FIRM</name>
<dbReference type="PRINTS" id="PR00344">
    <property type="entry name" value="BCTRLSENSOR"/>
</dbReference>
<reference evidence="18 19" key="1">
    <citation type="submission" date="2020-11" db="EMBL/GenBank/DDBJ databases">
        <title>Draft genome sequencing of a Lachnospiraceae strain isolated from anoxic soil subjected to BSD treatment.</title>
        <authorList>
            <person name="Uek A."/>
            <person name="Tonouchi A."/>
        </authorList>
    </citation>
    <scope>NUCLEOTIDE SEQUENCE [LARGE SCALE GENOMIC DNA]</scope>
    <source>
        <strain evidence="18 19">TB5</strain>
    </source>
</reference>
<dbReference type="Gene3D" id="2.60.120.260">
    <property type="entry name" value="Galactose-binding domain-like"/>
    <property type="match status" value="1"/>
</dbReference>
<feature type="transmembrane region" description="Helical" evidence="15">
    <location>
        <begin position="360"/>
        <end position="381"/>
    </location>
</feature>
<dbReference type="PANTHER" id="PTHR43547">
    <property type="entry name" value="TWO-COMPONENT HISTIDINE KINASE"/>
    <property type="match status" value="1"/>
</dbReference>
<feature type="domain" description="Histidine kinase" evidence="16">
    <location>
        <begin position="916"/>
        <end position="1018"/>
    </location>
</feature>
<sequence length="1019" mass="116467">MNSQKLHKYLCSVFLIIIALSIIYPIVKSQTSKSPLVKNGVLDLTDWSFHDNQTVKLNGKWEFYFNQLLSPSDFTNNTNHFTYQEVPSRWDRYTINGKPLSSKGCATYRLKLKLPSDEKHYGIKITSIFSSSKIFVNGEEIYRCGIPGTSEESTSHEFYADTVYFTTDKSNTEIVIQVSNYLYAYNGIFYPIYFGPEKAITHQRILSVLIDGFFIIGMLLMSIYTFGISFQRKNRIGLLFFAGYCLASALYKMTCSEVLLNYLFPNISFTFCFQFQAFSILAEYYLLFLFAYYAFKVQYKGLKKLVHIIACFFLCLTLFTKFYLWSYTYILFFITTLLLIILITYIFYNQFHIAVIGKTHLYLAMICSVLLFIECFFNIVLGLESDYFPPIVQPIFVFALSFYMSENYSVAFETIETLSARLTQLDKLKDDFLAKTSHELKTPLNGIINISESLLDGSGGTLNEEQYEDLSLITNIGKRLSNLVYDILDYSKLKNGALSLHLTIIDIYPVIDSTLNIFQYLIKGKIIEFDNQVPSNTYFILADENRFKQIVFNLLDNAVKFTPKGSITISAYYDNSEVFIAVKDTGIGIPSSKLATIFYSYEQLEMNGNISTGGVGLGLSITKQLISLHNGSIFVESDIGKGSCFTVSFPAKAKNELTLKEKDEINPKVDDNNLSKEYHLPYSKHMKGKANILVVDDEYSNLKSLLNVLTLWNYNVTITDNPKTALQLLMNNRSYDLVILDIMMPFMSGYEVCRHLRIRYNFLDLPILILTAKNSPMDIQAGFHAGANDFLEKPFDSKELECRVNTLIQLKKSKELLLERETAFLQAQIKPHFLFNALNTINSFCYSNPEQASKLLMELGVFLRGSFDFKSTATYVTLEKELRLVKAYVSIEKARYDNRLEIDYQYDSSILKYSILPLTIQPIVENSIRHGIMKRIGGGLIQVRITTDHDDIFIEVSDNGIGMDQTMISSLLSEKPIGDGVGLYNINCRLLNYYNTSLRITSNKDQGTLVSFHIPMQIK</sequence>
<dbReference type="InterPro" id="IPR008979">
    <property type="entry name" value="Galactose-bd-like_sf"/>
</dbReference>
<feature type="transmembrane region" description="Helical" evidence="15">
    <location>
        <begin position="273"/>
        <end position="293"/>
    </location>
</feature>
<keyword evidence="12 15" id="KW-0472">Membrane</keyword>
<dbReference type="PROSITE" id="PS50109">
    <property type="entry name" value="HIS_KIN"/>
    <property type="match status" value="2"/>
</dbReference>
<keyword evidence="19" id="KW-1185">Reference proteome</keyword>
<protein>
    <recommendedName>
        <fullName evidence="4">Stage 0 sporulation protein A homolog</fullName>
        <ecNumber evidence="3">2.7.13.3</ecNumber>
    </recommendedName>
</protein>
<evidence type="ECO:0000256" key="4">
    <source>
        <dbReference type="ARBA" id="ARBA00018672"/>
    </source>
</evidence>
<dbReference type="CDD" id="cd17574">
    <property type="entry name" value="REC_OmpR"/>
    <property type="match status" value="1"/>
</dbReference>
<keyword evidence="7" id="KW-0808">Transferase</keyword>
<keyword evidence="5" id="KW-1003">Cell membrane</keyword>
<dbReference type="GO" id="GO:0000155">
    <property type="term" value="F:phosphorelay sensor kinase activity"/>
    <property type="evidence" value="ECO:0007669"/>
    <property type="project" value="InterPro"/>
</dbReference>
<evidence type="ECO:0000256" key="8">
    <source>
        <dbReference type="ARBA" id="ARBA00022741"/>
    </source>
</evidence>
<dbReference type="SUPFAM" id="SSF55874">
    <property type="entry name" value="ATPase domain of HSP90 chaperone/DNA topoisomerase II/histidine kinase"/>
    <property type="match status" value="2"/>
</dbReference>
<keyword evidence="11" id="KW-0902">Two-component regulatory system</keyword>
<accession>A0A7R7ENC3</accession>
<dbReference type="InterPro" id="IPR011006">
    <property type="entry name" value="CheY-like_superfamily"/>
</dbReference>
<feature type="transmembrane region" description="Helical" evidence="15">
    <location>
        <begin position="305"/>
        <end position="324"/>
    </location>
</feature>
<dbReference type="SUPFAM" id="SSF49785">
    <property type="entry name" value="Galactose-binding domain-like"/>
    <property type="match status" value="1"/>
</dbReference>
<dbReference type="FunFam" id="3.30.565.10:FF:000023">
    <property type="entry name" value="PAS domain-containing sensor histidine kinase"/>
    <property type="match status" value="1"/>
</dbReference>
<feature type="domain" description="Response regulatory" evidence="17">
    <location>
        <begin position="691"/>
        <end position="808"/>
    </location>
</feature>
<evidence type="ECO:0000256" key="12">
    <source>
        <dbReference type="ARBA" id="ARBA00023136"/>
    </source>
</evidence>
<dbReference type="SUPFAM" id="SSF52172">
    <property type="entry name" value="CheY-like"/>
    <property type="match status" value="1"/>
</dbReference>
<evidence type="ECO:0000313" key="19">
    <source>
        <dbReference type="Proteomes" id="UP000595897"/>
    </source>
</evidence>
<keyword evidence="10" id="KW-0067">ATP-binding</keyword>
<dbReference type="PANTHER" id="PTHR43547:SF2">
    <property type="entry name" value="HYBRID SIGNAL TRANSDUCTION HISTIDINE KINASE C"/>
    <property type="match status" value="1"/>
</dbReference>
<feature type="domain" description="Histidine kinase" evidence="16">
    <location>
        <begin position="435"/>
        <end position="653"/>
    </location>
</feature>
<dbReference type="InterPro" id="IPR036097">
    <property type="entry name" value="HisK_dim/P_sf"/>
</dbReference>
<dbReference type="Gene3D" id="1.10.287.130">
    <property type="match status" value="1"/>
</dbReference>
<evidence type="ECO:0000256" key="10">
    <source>
        <dbReference type="ARBA" id="ARBA00022840"/>
    </source>
</evidence>
<dbReference type="RefSeq" id="WP_271713050.1">
    <property type="nucleotide sequence ID" value="NZ_AP024169.1"/>
</dbReference>
<dbReference type="InterPro" id="IPR004358">
    <property type="entry name" value="Sig_transdc_His_kin-like_C"/>
</dbReference>
<proteinExistence type="predicted"/>
<dbReference type="KEGG" id="ahb:bsdtb5_32580"/>
<dbReference type="CDD" id="cd16922">
    <property type="entry name" value="HATPase_EvgS-ArcB-TorS-like"/>
    <property type="match status" value="1"/>
</dbReference>
<evidence type="ECO:0000259" key="16">
    <source>
        <dbReference type="PROSITE" id="PS50109"/>
    </source>
</evidence>
<evidence type="ECO:0000313" key="18">
    <source>
        <dbReference type="EMBL" id="BCN31963.1"/>
    </source>
</evidence>
<dbReference type="Proteomes" id="UP000595897">
    <property type="component" value="Chromosome"/>
</dbReference>
<dbReference type="CDD" id="cd00082">
    <property type="entry name" value="HisKA"/>
    <property type="match status" value="1"/>
</dbReference>
<evidence type="ECO:0000256" key="1">
    <source>
        <dbReference type="ARBA" id="ARBA00000085"/>
    </source>
</evidence>
<evidence type="ECO:0000256" key="9">
    <source>
        <dbReference type="ARBA" id="ARBA00022777"/>
    </source>
</evidence>
<dbReference type="AlphaFoldDB" id="A0A7R7ENC3"/>
<dbReference type="SMART" id="SM00387">
    <property type="entry name" value="HATPase_c"/>
    <property type="match status" value="2"/>
</dbReference>
<feature type="transmembrane region" description="Helical" evidence="15">
    <location>
        <begin position="205"/>
        <end position="224"/>
    </location>
</feature>
<feature type="transmembrane region" description="Helical" evidence="15">
    <location>
        <begin position="236"/>
        <end position="253"/>
    </location>
</feature>
<dbReference type="InterPro" id="IPR036890">
    <property type="entry name" value="HATPase_C_sf"/>
</dbReference>
<dbReference type="Gene3D" id="3.40.50.2300">
    <property type="match status" value="1"/>
</dbReference>
<keyword evidence="8" id="KW-0547">Nucleotide-binding</keyword>
<dbReference type="SMART" id="SM00448">
    <property type="entry name" value="REC"/>
    <property type="match status" value="1"/>
</dbReference>
<evidence type="ECO:0000256" key="5">
    <source>
        <dbReference type="ARBA" id="ARBA00022475"/>
    </source>
</evidence>
<dbReference type="Pfam" id="PF00072">
    <property type="entry name" value="Response_reg"/>
    <property type="match status" value="1"/>
</dbReference>
<feature type="transmembrane region" description="Helical" evidence="15">
    <location>
        <begin position="330"/>
        <end position="348"/>
    </location>
</feature>
<gene>
    <name evidence="18" type="ORF">bsdtb5_32580</name>
</gene>
<dbReference type="EMBL" id="AP024169">
    <property type="protein sequence ID" value="BCN31963.1"/>
    <property type="molecule type" value="Genomic_DNA"/>
</dbReference>
<evidence type="ECO:0000256" key="11">
    <source>
        <dbReference type="ARBA" id="ARBA00023012"/>
    </source>
</evidence>
<dbReference type="PROSITE" id="PS50110">
    <property type="entry name" value="RESPONSE_REGULATORY"/>
    <property type="match status" value="1"/>
</dbReference>
<dbReference type="EC" id="2.7.13.3" evidence="3"/>
<evidence type="ECO:0000256" key="14">
    <source>
        <dbReference type="PROSITE-ProRule" id="PRU00169"/>
    </source>
</evidence>
<evidence type="ECO:0000259" key="17">
    <source>
        <dbReference type="PROSITE" id="PS50110"/>
    </source>
</evidence>
<dbReference type="Gene3D" id="3.30.565.10">
    <property type="entry name" value="Histidine kinase-like ATPase, C-terminal domain"/>
    <property type="match status" value="2"/>
</dbReference>
<dbReference type="SUPFAM" id="SSF47384">
    <property type="entry name" value="Homodimeric domain of signal transducing histidine kinase"/>
    <property type="match status" value="1"/>
</dbReference>
<dbReference type="InterPro" id="IPR003594">
    <property type="entry name" value="HATPase_dom"/>
</dbReference>
<keyword evidence="15" id="KW-1133">Transmembrane helix</keyword>